<feature type="compositionally biased region" description="Basic residues" evidence="1">
    <location>
        <begin position="18"/>
        <end position="29"/>
    </location>
</feature>
<feature type="region of interest" description="Disordered" evidence="1">
    <location>
        <begin position="1"/>
        <end position="56"/>
    </location>
</feature>
<dbReference type="Proteomes" id="UP000314294">
    <property type="component" value="Unassembled WGS sequence"/>
</dbReference>
<gene>
    <name evidence="2" type="ORF">EYF80_004675</name>
</gene>
<keyword evidence="3" id="KW-1185">Reference proteome</keyword>
<dbReference type="AlphaFoldDB" id="A0A4Z2J501"/>
<evidence type="ECO:0000313" key="2">
    <source>
        <dbReference type="EMBL" id="TNN85021.1"/>
    </source>
</evidence>
<comment type="caution">
    <text evidence="2">The sequence shown here is derived from an EMBL/GenBank/DDBJ whole genome shotgun (WGS) entry which is preliminary data.</text>
</comment>
<feature type="compositionally biased region" description="Basic and acidic residues" evidence="1">
    <location>
        <begin position="44"/>
        <end position="56"/>
    </location>
</feature>
<organism evidence="2 3">
    <name type="scientific">Liparis tanakae</name>
    <name type="common">Tanaka's snailfish</name>
    <dbReference type="NCBI Taxonomy" id="230148"/>
    <lineage>
        <taxon>Eukaryota</taxon>
        <taxon>Metazoa</taxon>
        <taxon>Chordata</taxon>
        <taxon>Craniata</taxon>
        <taxon>Vertebrata</taxon>
        <taxon>Euteleostomi</taxon>
        <taxon>Actinopterygii</taxon>
        <taxon>Neopterygii</taxon>
        <taxon>Teleostei</taxon>
        <taxon>Neoteleostei</taxon>
        <taxon>Acanthomorphata</taxon>
        <taxon>Eupercaria</taxon>
        <taxon>Perciformes</taxon>
        <taxon>Cottioidei</taxon>
        <taxon>Cottales</taxon>
        <taxon>Liparidae</taxon>
        <taxon>Liparis</taxon>
    </lineage>
</organism>
<evidence type="ECO:0000313" key="3">
    <source>
        <dbReference type="Proteomes" id="UP000314294"/>
    </source>
</evidence>
<proteinExistence type="predicted"/>
<evidence type="ECO:0000256" key="1">
    <source>
        <dbReference type="SAM" id="MobiDB-lite"/>
    </source>
</evidence>
<sequence length="79" mass="8427">MYHNNASDSPSAAASGGRRGRVHPSRIGRSHGGSGGRYLAMTRTRLDDTSADRMEEKRDAIATETAAPVCKHTVCQVSV</sequence>
<accession>A0A4Z2J501</accession>
<name>A0A4Z2J501_9TELE</name>
<protein>
    <submittedName>
        <fullName evidence="2">Uncharacterized protein</fullName>
    </submittedName>
</protein>
<dbReference type="EMBL" id="SRLO01000023">
    <property type="protein sequence ID" value="TNN85021.1"/>
    <property type="molecule type" value="Genomic_DNA"/>
</dbReference>
<reference evidence="2 3" key="1">
    <citation type="submission" date="2019-03" db="EMBL/GenBank/DDBJ databases">
        <title>First draft genome of Liparis tanakae, snailfish: a comprehensive survey of snailfish specific genes.</title>
        <authorList>
            <person name="Kim W."/>
            <person name="Song I."/>
            <person name="Jeong J.-H."/>
            <person name="Kim D."/>
            <person name="Kim S."/>
            <person name="Ryu S."/>
            <person name="Song J.Y."/>
            <person name="Lee S.K."/>
        </authorList>
    </citation>
    <scope>NUCLEOTIDE SEQUENCE [LARGE SCALE GENOMIC DNA]</scope>
    <source>
        <tissue evidence="2">Muscle</tissue>
    </source>
</reference>